<comment type="caution">
    <text evidence="2">The sequence shown here is derived from an EMBL/GenBank/DDBJ whole genome shotgun (WGS) entry which is preliminary data.</text>
</comment>
<keyword evidence="3" id="KW-1185">Reference proteome</keyword>
<sequence length="338" mass="38034">MQHIVLLQPFVSQCWPFVSHKPKCSKLRRRLTFAATILRVLLRSVLQPWHQRIETPVSALCPARHLPHHLQRPQNERHKFTHQLLVQQIALWLESVKIEGHDENLLFTEAWHVGEHLTSFSPTFADKAGVEVPIELPTEAERADEVEAMRGNSAAYGEESDQGVDVEDEDPSQQEKRPTYAIRHVNGNASNPLSIASRSNSSQLAAISDRAPPCASNNTKLLRSANGDRADDSTVHIHHYMPSPVPDLLDQLVEMAFHTTDAILPNLLPHLARQRRAQPRPRLRVRPLPRPELRENRTRARCSSDSVSARGLPLFIPSIRCTIRAYSGALPDATAFSC</sequence>
<evidence type="ECO:0000313" key="2">
    <source>
        <dbReference type="EMBL" id="KAH7055730.1"/>
    </source>
</evidence>
<proteinExistence type="predicted"/>
<gene>
    <name evidence="2" type="ORF">B0J12DRAFT_726707</name>
</gene>
<reference evidence="2 3" key="1">
    <citation type="journal article" date="2021" name="Nat. Commun.">
        <title>Genetic determinants of endophytism in the Arabidopsis root mycobiome.</title>
        <authorList>
            <person name="Mesny F."/>
            <person name="Miyauchi S."/>
            <person name="Thiergart T."/>
            <person name="Pickel B."/>
            <person name="Atanasova L."/>
            <person name="Karlsson M."/>
            <person name="Huettel B."/>
            <person name="Barry K.W."/>
            <person name="Haridas S."/>
            <person name="Chen C."/>
            <person name="Bauer D."/>
            <person name="Andreopoulos W."/>
            <person name="Pangilinan J."/>
            <person name="LaButti K."/>
            <person name="Riley R."/>
            <person name="Lipzen A."/>
            <person name="Clum A."/>
            <person name="Drula E."/>
            <person name="Henrissat B."/>
            <person name="Kohler A."/>
            <person name="Grigoriev I.V."/>
            <person name="Martin F.M."/>
            <person name="Hacquard S."/>
        </authorList>
    </citation>
    <scope>NUCLEOTIDE SEQUENCE [LARGE SCALE GENOMIC DNA]</scope>
    <source>
        <strain evidence="2 3">MPI-SDFR-AT-0080</strain>
    </source>
</reference>
<dbReference type="EMBL" id="JAGTJR010000008">
    <property type="protein sequence ID" value="KAH7055730.1"/>
    <property type="molecule type" value="Genomic_DNA"/>
</dbReference>
<dbReference type="Proteomes" id="UP000774617">
    <property type="component" value="Unassembled WGS sequence"/>
</dbReference>
<organism evidence="2 3">
    <name type="scientific">Macrophomina phaseolina</name>
    <dbReference type="NCBI Taxonomy" id="35725"/>
    <lineage>
        <taxon>Eukaryota</taxon>
        <taxon>Fungi</taxon>
        <taxon>Dikarya</taxon>
        <taxon>Ascomycota</taxon>
        <taxon>Pezizomycotina</taxon>
        <taxon>Dothideomycetes</taxon>
        <taxon>Dothideomycetes incertae sedis</taxon>
        <taxon>Botryosphaeriales</taxon>
        <taxon>Botryosphaeriaceae</taxon>
        <taxon>Macrophomina</taxon>
    </lineage>
</organism>
<evidence type="ECO:0000313" key="3">
    <source>
        <dbReference type="Proteomes" id="UP000774617"/>
    </source>
</evidence>
<protein>
    <submittedName>
        <fullName evidence="2">Uncharacterized protein</fullName>
    </submittedName>
</protein>
<accession>A0ABQ8GH06</accession>
<feature type="compositionally biased region" description="Acidic residues" evidence="1">
    <location>
        <begin position="158"/>
        <end position="172"/>
    </location>
</feature>
<evidence type="ECO:0000256" key="1">
    <source>
        <dbReference type="SAM" id="MobiDB-lite"/>
    </source>
</evidence>
<feature type="region of interest" description="Disordered" evidence="1">
    <location>
        <begin position="154"/>
        <end position="178"/>
    </location>
</feature>
<name>A0ABQ8GH06_9PEZI</name>